<dbReference type="Pfam" id="PF00583">
    <property type="entry name" value="Acetyltransf_1"/>
    <property type="match status" value="1"/>
</dbReference>
<dbReference type="EMBL" id="RKMF01000006">
    <property type="protein sequence ID" value="ROZ63460.1"/>
    <property type="molecule type" value="Genomic_DNA"/>
</dbReference>
<dbReference type="Gene3D" id="3.40.630.30">
    <property type="match status" value="1"/>
</dbReference>
<comment type="catalytic activity">
    <reaction evidence="4">
        <text>1D-myo-inositol 2-(L-cysteinylamino)-2-deoxy-alpha-D-glucopyranoside + acetyl-CoA = mycothiol + CoA + H(+)</text>
        <dbReference type="Rhea" id="RHEA:26172"/>
        <dbReference type="ChEBI" id="CHEBI:15378"/>
        <dbReference type="ChEBI" id="CHEBI:16768"/>
        <dbReference type="ChEBI" id="CHEBI:57287"/>
        <dbReference type="ChEBI" id="CHEBI:57288"/>
        <dbReference type="ChEBI" id="CHEBI:58887"/>
        <dbReference type="EC" id="2.3.1.189"/>
    </reaction>
</comment>
<dbReference type="InterPro" id="IPR050276">
    <property type="entry name" value="MshD_Acetyltransferase"/>
</dbReference>
<dbReference type="SUPFAM" id="SSF55729">
    <property type="entry name" value="Acyl-CoA N-acyltransferases (Nat)"/>
    <property type="match status" value="1"/>
</dbReference>
<dbReference type="CDD" id="cd04301">
    <property type="entry name" value="NAT_SF"/>
    <property type="match status" value="1"/>
</dbReference>
<dbReference type="GO" id="GO:0035447">
    <property type="term" value="F:mycothiol synthase activity"/>
    <property type="evidence" value="ECO:0007669"/>
    <property type="project" value="UniProtKB-UniRule"/>
</dbReference>
<feature type="binding site" evidence="4">
    <location>
        <position position="254"/>
    </location>
    <ligand>
        <name>1D-myo-inositol 2-(L-cysteinylamino)-2-deoxy-alpha-D-glucopyranoside</name>
        <dbReference type="ChEBI" id="CHEBI:58887"/>
    </ligand>
</feature>
<evidence type="ECO:0000313" key="7">
    <source>
        <dbReference type="EMBL" id="ROZ63460.1"/>
    </source>
</evidence>
<dbReference type="PANTHER" id="PTHR43617:SF31">
    <property type="entry name" value="MYCOTHIOL ACETYLTRANSFERASE"/>
    <property type="match status" value="1"/>
</dbReference>
<reference evidence="7 8" key="1">
    <citation type="submission" date="2018-10" db="EMBL/GenBank/DDBJ databases">
        <title>Kocuria sp. M5W7-7, whole genome shotgun sequence.</title>
        <authorList>
            <person name="Tuo L."/>
        </authorList>
    </citation>
    <scope>NUCLEOTIDE SEQUENCE [LARGE SCALE GENOMIC DNA]</scope>
    <source>
        <strain evidence="7 8">M5W7-7</strain>
    </source>
</reference>
<evidence type="ECO:0000256" key="1">
    <source>
        <dbReference type="ARBA" id="ARBA00022679"/>
    </source>
</evidence>
<organism evidence="7 8">
    <name type="scientific">Kocuria soli</name>
    <dbReference type="NCBI Taxonomy" id="2485125"/>
    <lineage>
        <taxon>Bacteria</taxon>
        <taxon>Bacillati</taxon>
        <taxon>Actinomycetota</taxon>
        <taxon>Actinomycetes</taxon>
        <taxon>Micrococcales</taxon>
        <taxon>Micrococcaceae</taxon>
        <taxon>Kocuria</taxon>
    </lineage>
</organism>
<comment type="similarity">
    <text evidence="4">Belongs to the acetyltransferase family. MshD subfamily.</text>
</comment>
<proteinExistence type="inferred from homology"/>
<keyword evidence="3 4" id="KW-0012">Acyltransferase</keyword>
<dbReference type="NCBIfam" id="TIGR03448">
    <property type="entry name" value="mycothiol_MshD"/>
    <property type="match status" value="1"/>
</dbReference>
<dbReference type="GO" id="GO:0008999">
    <property type="term" value="F:protein-N-terminal-alanine acetyltransferase activity"/>
    <property type="evidence" value="ECO:0007669"/>
    <property type="project" value="TreeGrafter"/>
</dbReference>
<comment type="caution">
    <text evidence="4">Lacks conserved residue(s) required for the propagation of feature annotation.</text>
</comment>
<evidence type="ECO:0000256" key="5">
    <source>
        <dbReference type="SAM" id="MobiDB-lite"/>
    </source>
</evidence>
<feature type="binding site" evidence="4">
    <location>
        <position position="267"/>
    </location>
    <ligand>
        <name>1D-myo-inositol 2-(L-cysteinylamino)-2-deoxy-alpha-D-glucopyranoside</name>
        <dbReference type="ChEBI" id="CHEBI:58887"/>
    </ligand>
</feature>
<dbReference type="GO" id="GO:0010125">
    <property type="term" value="P:mycothiol biosynthetic process"/>
    <property type="evidence" value="ECO:0007669"/>
    <property type="project" value="UniProtKB-UniRule"/>
</dbReference>
<protein>
    <recommendedName>
        <fullName evidence="4">Mycothiol acetyltransferase</fullName>
        <shortName evidence="4">MSH acetyltransferase</shortName>
        <ecNumber evidence="4">2.3.1.189</ecNumber>
    </recommendedName>
    <alternativeName>
        <fullName evidence="4">Mycothiol synthase</fullName>
    </alternativeName>
</protein>
<evidence type="ECO:0000313" key="8">
    <source>
        <dbReference type="Proteomes" id="UP000270616"/>
    </source>
</evidence>
<feature type="domain" description="N-acetyltransferase" evidence="6">
    <location>
        <begin position="17"/>
        <end position="182"/>
    </location>
</feature>
<dbReference type="InterPro" id="IPR016181">
    <property type="entry name" value="Acyl_CoA_acyltransferase"/>
</dbReference>
<feature type="binding site" evidence="4">
    <location>
        <begin position="110"/>
        <end position="112"/>
    </location>
    <ligand>
        <name>acetyl-CoA</name>
        <dbReference type="ChEBI" id="CHEBI:57288"/>
        <label>1</label>
    </ligand>
</feature>
<evidence type="ECO:0000256" key="3">
    <source>
        <dbReference type="ARBA" id="ARBA00023315"/>
    </source>
</evidence>
<dbReference type="InterPro" id="IPR000182">
    <property type="entry name" value="GNAT_dom"/>
</dbReference>
<accession>A0A3N3ZS88</accession>
<sequence>MTTDHPETPTGAETNHPVWRDLPPGESTARRVLELARVAETQDGDPPFSDQTLVDLRSAPERVTVTALERTPQGDTPSEDVAPDSGETPLAAAAVVVAPVDREGPTLLEAVVAPDRRGAGLGRELVERALEPVIGPVEAWAHGDHAAARAVAATLGFEPVRELHRLLRPLQDIATELPVDLPAGLGLRPFNVGQDESAWLEVNAAAFADHPEQGRMTLTDLEQREGEGWFDPRGFLIAHPLDDPQRIAGFHWTKIHPATAKEPARGEVHVVGIAPDRQGLGLGRSLTIAGLHYLAEQGLDEVLLYVDGDNEPAMNLYRSIGFRPWHLDVMFSRT</sequence>
<dbReference type="PIRSF" id="PIRSF021524">
    <property type="entry name" value="MSH_acetyltransferase"/>
    <property type="match status" value="1"/>
</dbReference>
<keyword evidence="8" id="KW-1185">Reference proteome</keyword>
<feature type="binding site" evidence="4">
    <location>
        <position position="50"/>
    </location>
    <ligand>
        <name>1D-myo-inositol 2-(L-cysteinylamino)-2-deoxy-alpha-D-glucopyranoside</name>
        <dbReference type="ChEBI" id="CHEBI:58887"/>
    </ligand>
</feature>
<comment type="function">
    <text evidence="4">Catalyzes the transfer of acetyl from acetyl-CoA to desacetylmycothiol (Cys-GlcN-Ins) to form mycothiol.</text>
</comment>
<feature type="binding site" evidence="4">
    <location>
        <begin position="271"/>
        <end position="273"/>
    </location>
    <ligand>
        <name>acetyl-CoA</name>
        <dbReference type="ChEBI" id="CHEBI:57288"/>
        <label>2</label>
    </ligand>
</feature>
<keyword evidence="2 4" id="KW-0677">Repeat</keyword>
<dbReference type="HAMAP" id="MF_01698">
    <property type="entry name" value="MshD"/>
    <property type="match status" value="1"/>
</dbReference>
<dbReference type="RefSeq" id="WP_123824872.1">
    <property type="nucleotide sequence ID" value="NZ_RKMF01000006.1"/>
</dbReference>
<evidence type="ECO:0000256" key="2">
    <source>
        <dbReference type="ARBA" id="ARBA00022737"/>
    </source>
</evidence>
<feature type="domain" description="N-acetyltransferase" evidence="6">
    <location>
        <begin position="185"/>
        <end position="334"/>
    </location>
</feature>
<dbReference type="EC" id="2.3.1.189" evidence="4"/>
<gene>
    <name evidence="4 7" type="primary">mshD</name>
    <name evidence="7" type="ORF">EDL96_05845</name>
</gene>
<dbReference type="Proteomes" id="UP000270616">
    <property type="component" value="Unassembled WGS sequence"/>
</dbReference>
<comment type="caution">
    <text evidence="7">The sequence shown here is derived from an EMBL/GenBank/DDBJ whole genome shotgun (WGS) entry which is preliminary data.</text>
</comment>
<dbReference type="PANTHER" id="PTHR43617">
    <property type="entry name" value="L-AMINO ACID N-ACETYLTRANSFERASE"/>
    <property type="match status" value="1"/>
</dbReference>
<feature type="region of interest" description="Disordered" evidence="5">
    <location>
        <begin position="1"/>
        <end position="26"/>
    </location>
</feature>
<keyword evidence="1 4" id="KW-0808">Transferase</keyword>
<feature type="binding site" evidence="4">
    <location>
        <position position="305"/>
    </location>
    <ligand>
        <name>1D-myo-inositol 2-(L-cysteinylamino)-2-deoxy-alpha-D-glucopyranoside</name>
        <dbReference type="ChEBI" id="CHEBI:58887"/>
    </ligand>
</feature>
<evidence type="ECO:0000256" key="4">
    <source>
        <dbReference type="HAMAP-Rule" id="MF_01698"/>
    </source>
</evidence>
<name>A0A3N3ZS88_9MICC</name>
<dbReference type="OrthoDB" id="9761456at2"/>
<feature type="binding site" evidence="4">
    <location>
        <position position="212"/>
    </location>
    <ligand>
        <name>1D-myo-inositol 2-(L-cysteinylamino)-2-deoxy-alpha-D-glucopyranoside</name>
        <dbReference type="ChEBI" id="CHEBI:58887"/>
    </ligand>
</feature>
<dbReference type="PROSITE" id="PS51186">
    <property type="entry name" value="GNAT"/>
    <property type="match status" value="2"/>
</dbReference>
<dbReference type="AlphaFoldDB" id="A0A3N3ZS88"/>
<feature type="binding site" evidence="4">
    <location>
        <begin position="310"/>
        <end position="315"/>
    </location>
    <ligand>
        <name>acetyl-CoA</name>
        <dbReference type="ChEBI" id="CHEBI:57288"/>
        <label>2</label>
    </ligand>
</feature>
<evidence type="ECO:0000259" key="6">
    <source>
        <dbReference type="PROSITE" id="PS51186"/>
    </source>
</evidence>
<feature type="binding site" evidence="4">
    <location>
        <begin position="278"/>
        <end position="284"/>
    </location>
    <ligand>
        <name>acetyl-CoA</name>
        <dbReference type="ChEBI" id="CHEBI:57288"/>
        <label>2</label>
    </ligand>
</feature>
<comment type="subunit">
    <text evidence="4">Monomer.</text>
</comment>
<dbReference type="InterPro" id="IPR017813">
    <property type="entry name" value="Mycothiol_AcTrfase"/>
</dbReference>